<feature type="chain" id="PRO_5016780666" evidence="2">
    <location>
        <begin position="21"/>
        <end position="265"/>
    </location>
</feature>
<evidence type="ECO:0000256" key="1">
    <source>
        <dbReference type="ARBA" id="ARBA00022729"/>
    </source>
</evidence>
<evidence type="ECO:0000256" key="2">
    <source>
        <dbReference type="SAM" id="SignalP"/>
    </source>
</evidence>
<dbReference type="Pfam" id="PF18962">
    <property type="entry name" value="Por_Secre_tail"/>
    <property type="match status" value="1"/>
</dbReference>
<dbReference type="InterPro" id="IPR026444">
    <property type="entry name" value="Secre_tail"/>
</dbReference>
<evidence type="ECO:0000313" key="4">
    <source>
        <dbReference type="EMBL" id="SUV52437.1"/>
    </source>
</evidence>
<name>A0A380ZSV2_9FLAO</name>
<dbReference type="Proteomes" id="UP000255515">
    <property type="component" value="Unassembled WGS sequence"/>
</dbReference>
<sequence>MKILTSLVMFMATQIGFAQSQNVYFTEDFQSVAGTPTTQLPAGWQNVNQLRVVTQGQNTFVVFGNMAANVTRSMNSSIQNIRPATALKMKLAYTTRNAQVDGQFSIYALENGNRQLLRTFQYAEILPKDADFEIHPLPEKFSKEIDLTVYQGKSIRFEFEILSPVVGSVVYLDEVELIENGTLSAQEIQRYQSPVTVYPNPTSDVLYFSDIKFPAEVRVFSAEGKQMIHTTVNGSLSIAELPKGVYIVAIADAHHQYRTAKVLKK</sequence>
<proteinExistence type="predicted"/>
<evidence type="ECO:0000259" key="3">
    <source>
        <dbReference type="Pfam" id="PF18962"/>
    </source>
</evidence>
<dbReference type="NCBIfam" id="TIGR04183">
    <property type="entry name" value="Por_Secre_tail"/>
    <property type="match status" value="1"/>
</dbReference>
<keyword evidence="1 2" id="KW-0732">Signal</keyword>
<protein>
    <submittedName>
        <fullName evidence="4">Por secretion system C-terminal sorting domain</fullName>
    </submittedName>
</protein>
<accession>A0A380ZSV2</accession>
<organism evidence="4 5">
    <name type="scientific">Bergeyella zoohelcum</name>
    <dbReference type="NCBI Taxonomy" id="1015"/>
    <lineage>
        <taxon>Bacteria</taxon>
        <taxon>Pseudomonadati</taxon>
        <taxon>Bacteroidota</taxon>
        <taxon>Flavobacteriia</taxon>
        <taxon>Flavobacteriales</taxon>
        <taxon>Weeksellaceae</taxon>
        <taxon>Bergeyella</taxon>
    </lineage>
</organism>
<dbReference type="AlphaFoldDB" id="A0A380ZSV2"/>
<reference evidence="4 5" key="1">
    <citation type="submission" date="2018-06" db="EMBL/GenBank/DDBJ databases">
        <authorList>
            <consortium name="Pathogen Informatics"/>
            <person name="Doyle S."/>
        </authorList>
    </citation>
    <scope>NUCLEOTIDE SEQUENCE [LARGE SCALE GENOMIC DNA]</scope>
    <source>
        <strain evidence="4 5">NCTC11661</strain>
    </source>
</reference>
<evidence type="ECO:0000313" key="5">
    <source>
        <dbReference type="Proteomes" id="UP000255515"/>
    </source>
</evidence>
<gene>
    <name evidence="4" type="ORF">NCTC11661_01575</name>
</gene>
<feature type="domain" description="Secretion system C-terminal sorting" evidence="3">
    <location>
        <begin position="197"/>
        <end position="258"/>
    </location>
</feature>
<feature type="signal peptide" evidence="2">
    <location>
        <begin position="1"/>
        <end position="20"/>
    </location>
</feature>
<dbReference type="EMBL" id="UFTJ01000003">
    <property type="protein sequence ID" value="SUV52437.1"/>
    <property type="molecule type" value="Genomic_DNA"/>
</dbReference>